<accession>A0A1G7AIF8</accession>
<dbReference type="PRINTS" id="PR00313">
    <property type="entry name" value="CABNDNGRPT"/>
</dbReference>
<dbReference type="PANTHER" id="PTHR38340">
    <property type="entry name" value="S-LAYER PROTEIN"/>
    <property type="match status" value="1"/>
</dbReference>
<dbReference type="PROSITE" id="PS00330">
    <property type="entry name" value="HEMOLYSIN_CALCIUM"/>
    <property type="match status" value="6"/>
</dbReference>
<dbReference type="GO" id="GO:0008237">
    <property type="term" value="F:metallopeptidase activity"/>
    <property type="evidence" value="ECO:0007669"/>
    <property type="project" value="InterPro"/>
</dbReference>
<reference evidence="3 4" key="1">
    <citation type="submission" date="2016-10" db="EMBL/GenBank/DDBJ databases">
        <authorList>
            <person name="de Groot N.N."/>
        </authorList>
    </citation>
    <scope>NUCLEOTIDE SEQUENCE [LARGE SCALE GENOMIC DNA]</scope>
    <source>
        <strain evidence="3 4">DSM 22220</strain>
    </source>
</reference>
<dbReference type="AlphaFoldDB" id="A0A1G7AIF8"/>
<dbReference type="Proteomes" id="UP000199344">
    <property type="component" value="Unassembled WGS sequence"/>
</dbReference>
<dbReference type="InterPro" id="IPR024079">
    <property type="entry name" value="MetalloPept_cat_dom_sf"/>
</dbReference>
<dbReference type="EMBL" id="FNAH01000004">
    <property type="protein sequence ID" value="SDE13825.1"/>
    <property type="molecule type" value="Genomic_DNA"/>
</dbReference>
<comment type="subcellular location">
    <subcellularLocation>
        <location evidence="1">Secreted</location>
    </subcellularLocation>
</comment>
<dbReference type="SUPFAM" id="SSF51120">
    <property type="entry name" value="beta-Roll"/>
    <property type="match status" value="4"/>
</dbReference>
<sequence>MQTTTAGGFAHYMTNIFWDQRTSSQPRLGDGPVQVNLSALRPDNADTARLALQAWSLLGTQFYEVSSPNADVILTDSRNGGLTSWERGLDRPTVNVGTNLLDKHGGGIGSYTYHSWVHELGHALGLGHPGPYDASGEYGRDNLFANDSWQMTVMSYFNQKENTFIDATRAPVLTPMLADMVGYETIYGISSAVGAGNTTYFHNSNATGLYGMISSAIVKGELDDPFSMTIIDRGGDDLLDFSGETDPVTLDLSPGGIGSAFGAVGNLVIEGKTVIERVVGSHAGDVVLGNAARNRLDGRSGNDHLEGRDGNDLLFGAEGRDTLIGGNGDDTLSGGAGADQLDGGAGIDTMLLGGGGVHFDLASPSDTTGDARGDVYTGIERFIGGSGDDFIYGTHVWNTLGGGAGNDYLNGRGGNDHLIGGDGRDTLIGDAGNDRIQGGSGPDQISGGDGFDTLIIGHSASVVDLIEQAQNRGETAGDRITGIERIVSGDGNDRQFGNHGDNVLNGGGGNDWLDGRGGSDRIYGGTGQDYLIGKFGADSLLGAAGDDTLVGGQGPDTLNGGLGKDVAAYWGNQAAVVDLVMQGQNAGNAAGDVMIGVENVHGGNGNDRISGNAWDNVLLGNAGNDALRGRSGNDLLQGQMGQDTLVAGAGTDRLYGGAGDDWLVSDLGQNTAYGGLGADDFVFQRGTLFIGDFRNDVDELYISRGALHNGARTVADVVDGAMMRGGNLVLDLGAGNMVRINGLHNADALADDLFLL</sequence>
<evidence type="ECO:0000256" key="2">
    <source>
        <dbReference type="ARBA" id="ARBA00022525"/>
    </source>
</evidence>
<evidence type="ECO:0000313" key="4">
    <source>
        <dbReference type="Proteomes" id="UP000199344"/>
    </source>
</evidence>
<name>A0A1G7AIF8_9RHOB</name>
<proteinExistence type="predicted"/>
<dbReference type="OrthoDB" id="733404at2"/>
<dbReference type="PANTHER" id="PTHR38340:SF1">
    <property type="entry name" value="S-LAYER PROTEIN"/>
    <property type="match status" value="1"/>
</dbReference>
<gene>
    <name evidence="3" type="ORF">SAMN05421538_104129</name>
</gene>
<evidence type="ECO:0000313" key="3">
    <source>
        <dbReference type="EMBL" id="SDE13825.1"/>
    </source>
</evidence>
<dbReference type="STRING" id="591205.SAMN05421538_104129"/>
<dbReference type="InterPro" id="IPR050557">
    <property type="entry name" value="RTX_toxin/Mannuronan_C5-epim"/>
</dbReference>
<dbReference type="Pfam" id="PF00353">
    <property type="entry name" value="HemolysinCabind"/>
    <property type="match status" value="7"/>
</dbReference>
<dbReference type="SUPFAM" id="SSF55486">
    <property type="entry name" value="Metalloproteases ('zincins'), catalytic domain"/>
    <property type="match status" value="1"/>
</dbReference>
<dbReference type="Gene3D" id="2.150.10.10">
    <property type="entry name" value="Serralysin-like metalloprotease, C-terminal"/>
    <property type="match status" value="5"/>
</dbReference>
<dbReference type="RefSeq" id="WP_090522823.1">
    <property type="nucleotide sequence ID" value="NZ_FNAH01000004.1"/>
</dbReference>
<dbReference type="GO" id="GO:0005615">
    <property type="term" value="C:extracellular space"/>
    <property type="evidence" value="ECO:0007669"/>
    <property type="project" value="InterPro"/>
</dbReference>
<protein>
    <submittedName>
        <fullName evidence="3">Serralysin</fullName>
    </submittedName>
</protein>
<dbReference type="InterPro" id="IPR018511">
    <property type="entry name" value="Hemolysin-typ_Ca-bd_CS"/>
</dbReference>
<dbReference type="Gene3D" id="3.40.390.10">
    <property type="entry name" value="Collagenase (Catalytic Domain)"/>
    <property type="match status" value="1"/>
</dbReference>
<organism evidence="3 4">
    <name type="scientific">Paracoccus isoporae</name>
    <dbReference type="NCBI Taxonomy" id="591205"/>
    <lineage>
        <taxon>Bacteria</taxon>
        <taxon>Pseudomonadati</taxon>
        <taxon>Pseudomonadota</taxon>
        <taxon>Alphaproteobacteria</taxon>
        <taxon>Rhodobacterales</taxon>
        <taxon>Paracoccaceae</taxon>
        <taxon>Paracoccus</taxon>
    </lineage>
</organism>
<keyword evidence="4" id="KW-1185">Reference proteome</keyword>
<keyword evidence="2" id="KW-0964">Secreted</keyword>
<evidence type="ECO:0000256" key="1">
    <source>
        <dbReference type="ARBA" id="ARBA00004613"/>
    </source>
</evidence>
<dbReference type="GO" id="GO:0005509">
    <property type="term" value="F:calcium ion binding"/>
    <property type="evidence" value="ECO:0007669"/>
    <property type="project" value="InterPro"/>
</dbReference>
<dbReference type="InterPro" id="IPR011049">
    <property type="entry name" value="Serralysin-like_metalloprot_C"/>
</dbReference>
<dbReference type="InterPro" id="IPR001343">
    <property type="entry name" value="Hemolysn_Ca-bd"/>
</dbReference>